<reference evidence="2" key="1">
    <citation type="submission" date="2023-10" db="EMBL/GenBank/DDBJ databases">
        <title>Chromosome-level genome of the transformable northern wattle, Acacia crassicarpa.</title>
        <authorList>
            <person name="Massaro I."/>
            <person name="Sinha N.R."/>
            <person name="Poethig S."/>
            <person name="Leichty A.R."/>
        </authorList>
    </citation>
    <scope>NUCLEOTIDE SEQUENCE</scope>
    <source>
        <strain evidence="2">Acra3RX</strain>
        <tissue evidence="2">Leaf</tissue>
    </source>
</reference>
<sequence length="139" mass="15133">MASGIGSGGVIRGDHDNFISGFMFRGDGGDSLSAELWGCLHGLKLVWDMGFRNVILEVDSVEAVDLIKNEANEAHADWSILAVIKGLLGRDWNTELSLIRRWENSAANFLAKASLSIHPGFHVVHNADIYGAPKNSCNR</sequence>
<dbReference type="InterPro" id="IPR002156">
    <property type="entry name" value="RNaseH_domain"/>
</dbReference>
<organism evidence="2 3">
    <name type="scientific">Acacia crassicarpa</name>
    <name type="common">northern wattle</name>
    <dbReference type="NCBI Taxonomy" id="499986"/>
    <lineage>
        <taxon>Eukaryota</taxon>
        <taxon>Viridiplantae</taxon>
        <taxon>Streptophyta</taxon>
        <taxon>Embryophyta</taxon>
        <taxon>Tracheophyta</taxon>
        <taxon>Spermatophyta</taxon>
        <taxon>Magnoliopsida</taxon>
        <taxon>eudicotyledons</taxon>
        <taxon>Gunneridae</taxon>
        <taxon>Pentapetalae</taxon>
        <taxon>rosids</taxon>
        <taxon>fabids</taxon>
        <taxon>Fabales</taxon>
        <taxon>Fabaceae</taxon>
        <taxon>Caesalpinioideae</taxon>
        <taxon>mimosoid clade</taxon>
        <taxon>Acacieae</taxon>
        <taxon>Acacia</taxon>
    </lineage>
</organism>
<dbReference type="PANTHER" id="PTHR47723:SF19">
    <property type="entry name" value="POLYNUCLEOTIDYL TRANSFERASE, RIBONUCLEASE H-LIKE SUPERFAMILY PROTEIN"/>
    <property type="match status" value="1"/>
</dbReference>
<dbReference type="Pfam" id="PF13456">
    <property type="entry name" value="RVT_3"/>
    <property type="match status" value="1"/>
</dbReference>
<dbReference type="GO" id="GO:0003676">
    <property type="term" value="F:nucleic acid binding"/>
    <property type="evidence" value="ECO:0007669"/>
    <property type="project" value="InterPro"/>
</dbReference>
<dbReference type="SUPFAM" id="SSF53098">
    <property type="entry name" value="Ribonuclease H-like"/>
    <property type="match status" value="1"/>
</dbReference>
<evidence type="ECO:0000259" key="1">
    <source>
        <dbReference type="Pfam" id="PF13456"/>
    </source>
</evidence>
<protein>
    <recommendedName>
        <fullName evidence="1">RNase H type-1 domain-containing protein</fullName>
    </recommendedName>
</protein>
<comment type="caution">
    <text evidence="2">The sequence shown here is derived from an EMBL/GenBank/DDBJ whole genome shotgun (WGS) entry which is preliminary data.</text>
</comment>
<accession>A0AAE1TBW5</accession>
<dbReference type="InterPro" id="IPR053151">
    <property type="entry name" value="RNase_H-like"/>
</dbReference>
<name>A0AAE1TBW5_9FABA</name>
<evidence type="ECO:0000313" key="3">
    <source>
        <dbReference type="Proteomes" id="UP001293593"/>
    </source>
</evidence>
<dbReference type="Gene3D" id="3.30.420.10">
    <property type="entry name" value="Ribonuclease H-like superfamily/Ribonuclease H"/>
    <property type="match status" value="1"/>
</dbReference>
<dbReference type="InterPro" id="IPR036397">
    <property type="entry name" value="RNaseH_sf"/>
</dbReference>
<dbReference type="Proteomes" id="UP001293593">
    <property type="component" value="Unassembled WGS sequence"/>
</dbReference>
<dbReference type="CDD" id="cd06222">
    <property type="entry name" value="RNase_H_like"/>
    <property type="match status" value="1"/>
</dbReference>
<feature type="domain" description="RNase H type-1" evidence="1">
    <location>
        <begin position="6"/>
        <end position="113"/>
    </location>
</feature>
<evidence type="ECO:0000313" key="2">
    <source>
        <dbReference type="EMBL" id="KAK4278961.1"/>
    </source>
</evidence>
<dbReference type="GO" id="GO:0004523">
    <property type="term" value="F:RNA-DNA hybrid ribonuclease activity"/>
    <property type="evidence" value="ECO:0007669"/>
    <property type="project" value="InterPro"/>
</dbReference>
<dbReference type="PANTHER" id="PTHR47723">
    <property type="entry name" value="OS05G0353850 PROTEIN"/>
    <property type="match status" value="1"/>
</dbReference>
<dbReference type="AlphaFoldDB" id="A0AAE1TBW5"/>
<dbReference type="InterPro" id="IPR044730">
    <property type="entry name" value="RNase_H-like_dom_plant"/>
</dbReference>
<gene>
    <name evidence="2" type="ORF">QN277_016730</name>
</gene>
<dbReference type="InterPro" id="IPR012337">
    <property type="entry name" value="RNaseH-like_sf"/>
</dbReference>
<proteinExistence type="predicted"/>
<keyword evidence="3" id="KW-1185">Reference proteome</keyword>
<dbReference type="EMBL" id="JAWXYG010000003">
    <property type="protein sequence ID" value="KAK4278961.1"/>
    <property type="molecule type" value="Genomic_DNA"/>
</dbReference>